<dbReference type="Gene3D" id="2.60.120.310">
    <property type="entry name" value="Copper type II, ascorbate-dependent monooxygenase, N-terminal domain"/>
    <property type="match status" value="1"/>
</dbReference>
<evidence type="ECO:0000313" key="9">
    <source>
        <dbReference type="EMBL" id="KAK3087443.1"/>
    </source>
</evidence>
<evidence type="ECO:0000256" key="2">
    <source>
        <dbReference type="ARBA" id="ARBA00010676"/>
    </source>
</evidence>
<evidence type="ECO:0000256" key="5">
    <source>
        <dbReference type="ARBA" id="ARBA00023157"/>
    </source>
</evidence>
<comment type="caution">
    <text evidence="9">The sequence shown here is derived from an EMBL/GenBank/DDBJ whole genome shotgun (WGS) entry which is preliminary data.</text>
</comment>
<dbReference type="FunFam" id="2.60.40.1210:FF:000001">
    <property type="entry name" value="Monooxygenase, DBH-like 1, like"/>
    <property type="match status" value="1"/>
</dbReference>
<feature type="domain" description="DOMON" evidence="8">
    <location>
        <begin position="45"/>
        <end position="158"/>
    </location>
</feature>
<keyword evidence="5" id="KW-1015">Disulfide bond</keyword>
<dbReference type="GO" id="GO:0030667">
    <property type="term" value="C:secretory granule membrane"/>
    <property type="evidence" value="ECO:0007669"/>
    <property type="project" value="TreeGrafter"/>
</dbReference>
<evidence type="ECO:0000256" key="3">
    <source>
        <dbReference type="ARBA" id="ARBA00022729"/>
    </source>
</evidence>
<keyword evidence="4" id="KW-0472">Membrane</keyword>
<evidence type="ECO:0000259" key="8">
    <source>
        <dbReference type="PROSITE" id="PS50836"/>
    </source>
</evidence>
<dbReference type="Gene3D" id="2.60.120.230">
    <property type="match status" value="1"/>
</dbReference>
<proteinExistence type="inferred from homology"/>
<dbReference type="PANTHER" id="PTHR10157">
    <property type="entry name" value="DOPAMINE BETA HYDROXYLASE RELATED"/>
    <property type="match status" value="1"/>
</dbReference>
<dbReference type="EMBL" id="VSWD01000011">
    <property type="protein sequence ID" value="KAK3087443.1"/>
    <property type="molecule type" value="Genomic_DNA"/>
</dbReference>
<dbReference type="InterPro" id="IPR000945">
    <property type="entry name" value="DBH-like"/>
</dbReference>
<dbReference type="PANTHER" id="PTHR10157:SF31">
    <property type="entry name" value="DBH-LIKE MONOOXYGENASE PROTEIN 2-RELATED"/>
    <property type="match status" value="1"/>
</dbReference>
<dbReference type="AlphaFoldDB" id="A0AA88XTM0"/>
<dbReference type="InterPro" id="IPR005018">
    <property type="entry name" value="DOMON_domain"/>
</dbReference>
<dbReference type="GO" id="GO:0006589">
    <property type="term" value="P:octopamine biosynthetic process"/>
    <property type="evidence" value="ECO:0007669"/>
    <property type="project" value="TreeGrafter"/>
</dbReference>
<name>A0AA88XTM0_PINIB</name>
<dbReference type="GO" id="GO:0042421">
    <property type="term" value="P:norepinephrine biosynthetic process"/>
    <property type="evidence" value="ECO:0007669"/>
    <property type="project" value="TreeGrafter"/>
</dbReference>
<comment type="similarity">
    <text evidence="2">Belongs to the copper type II ascorbate-dependent monooxygenase family.</text>
</comment>
<dbReference type="Proteomes" id="UP001186944">
    <property type="component" value="Unassembled WGS sequence"/>
</dbReference>
<keyword evidence="10" id="KW-1185">Reference proteome</keyword>
<feature type="chain" id="PRO_5041737757" description="DOMON domain-containing protein" evidence="7">
    <location>
        <begin position="21"/>
        <end position="518"/>
    </location>
</feature>
<dbReference type="Pfam" id="PF03351">
    <property type="entry name" value="DOMON"/>
    <property type="match status" value="1"/>
</dbReference>
<dbReference type="PROSITE" id="PS50836">
    <property type="entry name" value="DOMON"/>
    <property type="match status" value="1"/>
</dbReference>
<dbReference type="Pfam" id="PF03712">
    <property type="entry name" value="Cu2_monoox_C"/>
    <property type="match status" value="1"/>
</dbReference>
<protein>
    <recommendedName>
        <fullName evidence="8">DOMON domain-containing protein</fullName>
    </recommendedName>
</protein>
<evidence type="ECO:0000313" key="10">
    <source>
        <dbReference type="Proteomes" id="UP001186944"/>
    </source>
</evidence>
<reference evidence="9" key="1">
    <citation type="submission" date="2019-08" db="EMBL/GenBank/DDBJ databases">
        <title>The improved chromosome-level genome for the pearl oyster Pinctada fucata martensii using PacBio sequencing and Hi-C.</title>
        <authorList>
            <person name="Zheng Z."/>
        </authorList>
    </citation>
    <scope>NUCLEOTIDE SEQUENCE</scope>
    <source>
        <strain evidence="9">ZZ-2019</strain>
        <tissue evidence="9">Adductor muscle</tissue>
    </source>
</reference>
<dbReference type="InterPro" id="IPR036939">
    <property type="entry name" value="Cu2_ascorb_mOase_N_sf"/>
</dbReference>
<keyword evidence="3 7" id="KW-0732">Signal</keyword>
<dbReference type="Pfam" id="PF01082">
    <property type="entry name" value="Cu2_monooxygen"/>
    <property type="match status" value="1"/>
</dbReference>
<dbReference type="CDD" id="cd09631">
    <property type="entry name" value="DOMON_DOH"/>
    <property type="match status" value="1"/>
</dbReference>
<dbReference type="SUPFAM" id="SSF49742">
    <property type="entry name" value="PHM/PNGase F"/>
    <property type="match status" value="2"/>
</dbReference>
<dbReference type="InterPro" id="IPR008977">
    <property type="entry name" value="PHM/PNGase_F_dom_sf"/>
</dbReference>
<dbReference type="GO" id="GO:0005615">
    <property type="term" value="C:extracellular space"/>
    <property type="evidence" value="ECO:0007669"/>
    <property type="project" value="TreeGrafter"/>
</dbReference>
<dbReference type="GO" id="GO:0005507">
    <property type="term" value="F:copper ion binding"/>
    <property type="evidence" value="ECO:0007669"/>
    <property type="project" value="InterPro"/>
</dbReference>
<dbReference type="InterPro" id="IPR014784">
    <property type="entry name" value="Cu2_ascorb_mOase-like_C"/>
</dbReference>
<gene>
    <name evidence="9" type="ORF">FSP39_005971</name>
</gene>
<keyword evidence="6" id="KW-0325">Glycoprotein</keyword>
<accession>A0AA88XTM0</accession>
<dbReference type="GO" id="GO:0042420">
    <property type="term" value="P:dopamine catabolic process"/>
    <property type="evidence" value="ECO:0007669"/>
    <property type="project" value="TreeGrafter"/>
</dbReference>
<feature type="signal peptide" evidence="7">
    <location>
        <begin position="1"/>
        <end position="20"/>
    </location>
</feature>
<dbReference type="FunFam" id="2.60.120.230:FF:000001">
    <property type="entry name" value="Monooxygenase, DBH-like 1"/>
    <property type="match status" value="1"/>
</dbReference>
<dbReference type="InterPro" id="IPR024548">
    <property type="entry name" value="Cu2_monoox_C"/>
</dbReference>
<sequence>MANPIRNLVFVSIFIICVNSDPGTSKADPVPTENYPYHEILDADENYHLFWKFTDTNITFETHVRTKGYVGFGFSSNGKMYPGDVVVGWVKDGVTHFKDLHTVGHRPPIVDASQDWFLLHGEENDFGTVLKMVRKFDTCDTDDIKIKNDTIRGIYSYSPSDPVDMDSLPYHGPIHRGSKSLMLLTKTRTPTLPSDVVTKDFLNDNFEPVVEKGHESLVHHIVLYKCPLLKDKIIGHEYVCYNDFVPCGNVYLAWATGGKAFYYPDDVGMPIGEPGDNDVFVLETHYNNPALRKDYVDSSGMRIVMTPTLRHHDAGMLAVSMWAHPLQIIPPGMKDFRSNTFCTSDCLRKGLDKMKSGVKMFAVLQHAHLLGRGIRTRLYRNGTELEPIAYDEHYDFDYQEYRYLNRMRTLQSGDSIVVECRYDSTGRVNKTVGGFSTQDEMCVSFILYYPRMNVDMCANIPAFDNIVANFTQATAALGKLEFKNYNVVEAYLEKLNTTHYLSFCRESGPPIKVIELEK</sequence>
<evidence type="ECO:0000256" key="6">
    <source>
        <dbReference type="ARBA" id="ARBA00023180"/>
    </source>
</evidence>
<dbReference type="GO" id="GO:0004500">
    <property type="term" value="F:dopamine beta-monooxygenase activity"/>
    <property type="evidence" value="ECO:0007669"/>
    <property type="project" value="InterPro"/>
</dbReference>
<evidence type="ECO:0000256" key="1">
    <source>
        <dbReference type="ARBA" id="ARBA00004370"/>
    </source>
</evidence>
<dbReference type="InterPro" id="IPR045266">
    <property type="entry name" value="DOH_DOMON"/>
</dbReference>
<dbReference type="SMART" id="SM00664">
    <property type="entry name" value="DoH"/>
    <property type="match status" value="1"/>
</dbReference>
<organism evidence="9 10">
    <name type="scientific">Pinctada imbricata</name>
    <name type="common">Atlantic pearl-oyster</name>
    <name type="synonym">Pinctada martensii</name>
    <dbReference type="NCBI Taxonomy" id="66713"/>
    <lineage>
        <taxon>Eukaryota</taxon>
        <taxon>Metazoa</taxon>
        <taxon>Spiralia</taxon>
        <taxon>Lophotrochozoa</taxon>
        <taxon>Mollusca</taxon>
        <taxon>Bivalvia</taxon>
        <taxon>Autobranchia</taxon>
        <taxon>Pteriomorphia</taxon>
        <taxon>Pterioida</taxon>
        <taxon>Pterioidea</taxon>
        <taxon>Pteriidae</taxon>
        <taxon>Pinctada</taxon>
    </lineage>
</organism>
<evidence type="ECO:0000256" key="4">
    <source>
        <dbReference type="ARBA" id="ARBA00023136"/>
    </source>
</evidence>
<evidence type="ECO:0000256" key="7">
    <source>
        <dbReference type="SAM" id="SignalP"/>
    </source>
</evidence>
<dbReference type="InterPro" id="IPR000323">
    <property type="entry name" value="Cu2_ascorb_mOase_N"/>
</dbReference>
<comment type="subcellular location">
    <subcellularLocation>
        <location evidence="1">Membrane</location>
    </subcellularLocation>
</comment>
<dbReference type="SUPFAM" id="SSF49344">
    <property type="entry name" value="CBD9-like"/>
    <property type="match status" value="1"/>
</dbReference>